<keyword evidence="1" id="KW-0472">Membrane</keyword>
<name>A0AAW2CPN9_9ROSI</name>
<reference evidence="2 3" key="1">
    <citation type="submission" date="2024-01" db="EMBL/GenBank/DDBJ databases">
        <title>A telomere-to-telomere, gap-free genome of sweet tea (Lithocarpus litseifolius).</title>
        <authorList>
            <person name="Zhou J."/>
        </authorList>
    </citation>
    <scope>NUCLEOTIDE SEQUENCE [LARGE SCALE GENOMIC DNA]</scope>
    <source>
        <strain evidence="2">Zhou-2022a</strain>
        <tissue evidence="2">Leaf</tissue>
    </source>
</reference>
<evidence type="ECO:0000256" key="1">
    <source>
        <dbReference type="SAM" id="Phobius"/>
    </source>
</evidence>
<keyword evidence="1" id="KW-1133">Transmembrane helix</keyword>
<organism evidence="2 3">
    <name type="scientific">Lithocarpus litseifolius</name>
    <dbReference type="NCBI Taxonomy" id="425828"/>
    <lineage>
        <taxon>Eukaryota</taxon>
        <taxon>Viridiplantae</taxon>
        <taxon>Streptophyta</taxon>
        <taxon>Embryophyta</taxon>
        <taxon>Tracheophyta</taxon>
        <taxon>Spermatophyta</taxon>
        <taxon>Magnoliopsida</taxon>
        <taxon>eudicotyledons</taxon>
        <taxon>Gunneridae</taxon>
        <taxon>Pentapetalae</taxon>
        <taxon>rosids</taxon>
        <taxon>fabids</taxon>
        <taxon>Fagales</taxon>
        <taxon>Fagaceae</taxon>
        <taxon>Lithocarpus</taxon>
    </lineage>
</organism>
<feature type="transmembrane region" description="Helical" evidence="1">
    <location>
        <begin position="158"/>
        <end position="177"/>
    </location>
</feature>
<dbReference type="Proteomes" id="UP001459277">
    <property type="component" value="Unassembled WGS sequence"/>
</dbReference>
<accession>A0AAW2CPN9</accession>
<dbReference type="AlphaFoldDB" id="A0AAW2CPN9"/>
<dbReference type="InterPro" id="IPR006740">
    <property type="entry name" value="DUF604"/>
</dbReference>
<keyword evidence="3" id="KW-1185">Reference proteome</keyword>
<proteinExistence type="predicted"/>
<gene>
    <name evidence="2" type="ORF">SO802_019351</name>
</gene>
<evidence type="ECO:0000313" key="3">
    <source>
        <dbReference type="Proteomes" id="UP001459277"/>
    </source>
</evidence>
<dbReference type="Pfam" id="PF04646">
    <property type="entry name" value="DUF604"/>
    <property type="match status" value="1"/>
</dbReference>
<dbReference type="EMBL" id="JAZDWU010000006">
    <property type="protein sequence ID" value="KAK9999748.1"/>
    <property type="molecule type" value="Genomic_DNA"/>
</dbReference>
<evidence type="ECO:0000313" key="2">
    <source>
        <dbReference type="EMBL" id="KAK9999748.1"/>
    </source>
</evidence>
<comment type="caution">
    <text evidence="2">The sequence shown here is derived from an EMBL/GenBank/DDBJ whole genome shotgun (WGS) entry which is preliminary data.</text>
</comment>
<protein>
    <submittedName>
        <fullName evidence="2">Uncharacterized protein</fullName>
    </submittedName>
</protein>
<dbReference type="PANTHER" id="PTHR10811">
    <property type="entry name" value="FRINGE-RELATED"/>
    <property type="match status" value="1"/>
</dbReference>
<sequence length="179" mass="19782">MRGIVWLDQTISRIVSETLRLGLEDVHWFVMGDDDTVFVTVHLQNIYFSYGMAYGGGGFAISYPLAKAKYLLPSLSPSDHHQQQMLTSIASTIATAPQLAPVRTYGLRVEGIKQSGSDLGRVCMQFRPFDYRRGRFQIANSGASLSHFDRRTPIMRSIGMSVICAAASCGFSSAVWAHL</sequence>
<keyword evidence="1" id="KW-0812">Transmembrane</keyword>